<dbReference type="EMBL" id="JBBPBM010000014">
    <property type="protein sequence ID" value="KAK8560202.1"/>
    <property type="molecule type" value="Genomic_DNA"/>
</dbReference>
<evidence type="ECO:0000313" key="2">
    <source>
        <dbReference type="Proteomes" id="UP001472677"/>
    </source>
</evidence>
<dbReference type="InterPro" id="IPR044955">
    <property type="entry name" value="CCMFC"/>
</dbReference>
<dbReference type="PANTHER" id="PTHR36010">
    <property type="entry name" value="CYTOCHROME C BIOGENESIS CCMF C-TERMINAL-LIKE MITOCHONDRIAL PROTEIN-RELATED"/>
    <property type="match status" value="1"/>
</dbReference>
<protein>
    <submittedName>
        <fullName evidence="1">Uncharacterized protein</fullName>
    </submittedName>
</protein>
<comment type="caution">
    <text evidence="1">The sequence shown here is derived from an EMBL/GenBank/DDBJ whole genome shotgun (WGS) entry which is preliminary data.</text>
</comment>
<dbReference type="Proteomes" id="UP001472677">
    <property type="component" value="Unassembled WGS sequence"/>
</dbReference>
<proteinExistence type="predicted"/>
<organism evidence="1 2">
    <name type="scientific">Hibiscus sabdariffa</name>
    <name type="common">roselle</name>
    <dbReference type="NCBI Taxonomy" id="183260"/>
    <lineage>
        <taxon>Eukaryota</taxon>
        <taxon>Viridiplantae</taxon>
        <taxon>Streptophyta</taxon>
        <taxon>Embryophyta</taxon>
        <taxon>Tracheophyta</taxon>
        <taxon>Spermatophyta</taxon>
        <taxon>Magnoliopsida</taxon>
        <taxon>eudicotyledons</taxon>
        <taxon>Gunneridae</taxon>
        <taxon>Pentapetalae</taxon>
        <taxon>rosids</taxon>
        <taxon>malvids</taxon>
        <taxon>Malvales</taxon>
        <taxon>Malvaceae</taxon>
        <taxon>Malvoideae</taxon>
        <taxon>Hibiscus</taxon>
    </lineage>
</organism>
<reference evidence="1 2" key="1">
    <citation type="journal article" date="2024" name="G3 (Bethesda)">
        <title>Genome assembly of Hibiscus sabdariffa L. provides insights into metabolisms of medicinal natural products.</title>
        <authorList>
            <person name="Kim T."/>
        </authorList>
    </citation>
    <scope>NUCLEOTIDE SEQUENCE [LARGE SCALE GENOMIC DNA]</scope>
    <source>
        <strain evidence="1">TK-2024</strain>
        <tissue evidence="1">Old leaves</tissue>
    </source>
</reference>
<name>A0ABR2EJT2_9ROSI</name>
<keyword evidence="2" id="KW-1185">Reference proteome</keyword>
<accession>A0ABR2EJT2</accession>
<dbReference type="PANTHER" id="PTHR36010:SF1">
    <property type="entry name" value="CYTOCHROME C BIOGENESIS CCMF C-TERMINAL-LIKE MITOCHONDRIAL PROTEIN-RELATED"/>
    <property type="match status" value="1"/>
</dbReference>
<sequence>MGLQAYKILVKKNWIKLSRCSRTELALYSARSLGNHDASSATPTAAAIDQVAILLSVSAIGCHRKFIRSMDRAKSGVLVRASRPILLPDIIGRSSSETRARNALFHFVPVLHFLLLESKGDFSYLESFCGVLRLLFFRTFFFLPRDRSAKHELARRRKGQTLRPNGDMPPEIELEALALPTSRQLMAMAIGHDYYQKAPMKMNISHGGVCICMLGVLLSCDPAAYVRPVAHASYLFQGGRREL</sequence>
<gene>
    <name evidence="1" type="ORF">V6N12_013002</name>
</gene>
<evidence type="ECO:0000313" key="1">
    <source>
        <dbReference type="EMBL" id="KAK8560202.1"/>
    </source>
</evidence>